<keyword evidence="8 12" id="KW-1133">Transmembrane helix</keyword>
<dbReference type="EMBL" id="JAAXPN010000003">
    <property type="protein sequence ID" value="NKZ24010.1"/>
    <property type="molecule type" value="Genomic_DNA"/>
</dbReference>
<dbReference type="PROSITE" id="PS01061">
    <property type="entry name" value="FLIP_2"/>
    <property type="match status" value="1"/>
</dbReference>
<evidence type="ECO:0000256" key="9">
    <source>
        <dbReference type="ARBA" id="ARBA00023136"/>
    </source>
</evidence>
<dbReference type="PRINTS" id="PR01302">
    <property type="entry name" value="TYPE3IMPPROT"/>
</dbReference>
<keyword evidence="14" id="KW-0969">Cilium</keyword>
<comment type="caution">
    <text evidence="12">Lacks conserved residue(s) required for the propagation of feature annotation.</text>
</comment>
<dbReference type="NCBIfam" id="TIGR01103">
    <property type="entry name" value="fliP"/>
    <property type="match status" value="1"/>
</dbReference>
<name>A0A7X6N4V5_9LACO</name>
<feature type="transmembrane region" description="Helical" evidence="12">
    <location>
        <begin position="233"/>
        <end position="252"/>
    </location>
</feature>
<comment type="function">
    <text evidence="12">Plays a role in the flagellum-specific transport system.</text>
</comment>
<feature type="transmembrane region" description="Helical" evidence="12">
    <location>
        <begin position="199"/>
        <end position="221"/>
    </location>
</feature>
<dbReference type="PANTHER" id="PTHR30587:SF0">
    <property type="entry name" value="FLAGELLAR BIOSYNTHETIC PROTEIN FLIP"/>
    <property type="match status" value="1"/>
</dbReference>
<evidence type="ECO:0000256" key="11">
    <source>
        <dbReference type="ARBA" id="ARBA00023225"/>
    </source>
</evidence>
<dbReference type="Proteomes" id="UP000549765">
    <property type="component" value="Unassembled WGS sequence"/>
</dbReference>
<dbReference type="AlphaFoldDB" id="A0A7X6N4V5"/>
<dbReference type="GO" id="GO:0044781">
    <property type="term" value="P:bacterial-type flagellum organization"/>
    <property type="evidence" value="ECO:0007669"/>
    <property type="project" value="UniProtKB-UniRule"/>
</dbReference>
<comment type="subcellular location">
    <subcellularLocation>
        <location evidence="12">Cell membrane</location>
        <topology evidence="12">Multi-pass membrane protein</topology>
    </subcellularLocation>
    <subcellularLocation>
        <location evidence="12">Bacterial flagellum basal body</location>
    </subcellularLocation>
</comment>
<dbReference type="RefSeq" id="WP_168721812.1">
    <property type="nucleotide sequence ID" value="NZ_JAAXPN010000003.1"/>
</dbReference>
<evidence type="ECO:0000256" key="10">
    <source>
        <dbReference type="ARBA" id="ARBA00023143"/>
    </source>
</evidence>
<feature type="transmembrane region" description="Helical" evidence="12">
    <location>
        <begin position="52"/>
        <end position="85"/>
    </location>
</feature>
<gene>
    <name evidence="12 14" type="primary">fliP</name>
    <name evidence="14" type="ORF">HF964_04190</name>
</gene>
<evidence type="ECO:0000256" key="1">
    <source>
        <dbReference type="ARBA" id="ARBA00006257"/>
    </source>
</evidence>
<keyword evidence="5 12" id="KW-0812">Transmembrane</keyword>
<evidence type="ECO:0000256" key="4">
    <source>
        <dbReference type="ARBA" id="ARBA00022475"/>
    </source>
</evidence>
<evidence type="ECO:0000256" key="12">
    <source>
        <dbReference type="RuleBase" id="RU362069"/>
    </source>
</evidence>
<evidence type="ECO:0000256" key="5">
    <source>
        <dbReference type="ARBA" id="ARBA00022692"/>
    </source>
</evidence>
<keyword evidence="13" id="KW-0732">Signal</keyword>
<accession>A0A7X6N4V5</accession>
<keyword evidence="15" id="KW-1185">Reference proteome</keyword>
<keyword evidence="10" id="KW-0975">Bacterial flagellum</keyword>
<evidence type="ECO:0000313" key="15">
    <source>
        <dbReference type="Proteomes" id="UP000549765"/>
    </source>
</evidence>
<keyword evidence="9 12" id="KW-0472">Membrane</keyword>
<feature type="signal peptide" evidence="13">
    <location>
        <begin position="1"/>
        <end position="28"/>
    </location>
</feature>
<keyword evidence="14" id="KW-0282">Flagellum</keyword>
<keyword evidence="7 12" id="KW-0653">Protein transport</keyword>
<organism evidence="14 15">
    <name type="scientific">Periweissella fabalis</name>
    <dbReference type="NCBI Taxonomy" id="1070421"/>
    <lineage>
        <taxon>Bacteria</taxon>
        <taxon>Bacillati</taxon>
        <taxon>Bacillota</taxon>
        <taxon>Bacilli</taxon>
        <taxon>Lactobacillales</taxon>
        <taxon>Lactobacillaceae</taxon>
        <taxon>Periweissella</taxon>
    </lineage>
</organism>
<dbReference type="PANTHER" id="PTHR30587">
    <property type="entry name" value="FLAGELLAR BIOSYNTHETIC PROTEIN FLIP"/>
    <property type="match status" value="1"/>
</dbReference>
<dbReference type="NCBIfam" id="NF009438">
    <property type="entry name" value="PRK12797.1"/>
    <property type="match status" value="1"/>
</dbReference>
<keyword evidence="4 12" id="KW-1003">Cell membrane</keyword>
<dbReference type="GO" id="GO:0005886">
    <property type="term" value="C:plasma membrane"/>
    <property type="evidence" value="ECO:0007669"/>
    <property type="project" value="UniProtKB-SubCell"/>
</dbReference>
<keyword evidence="11 12" id="KW-1006">Bacterial flagellum protein export</keyword>
<sequence length="261" mass="29335">MKKQNLAIVLMLASAICILVSLPSPVYAIDINQVTTTSNNIFKNIGGGANQYINTFLLMTLLSVIPMILIMMTSFTRIIMVLSFVRSALGTQQNPPNQVLIGLALFLTFFTMKPVFTDVYNDAIVPYNQHHISQQQLLDRTENRFKKFMYKQTSQKDLDLFLHADENNLGSSKSVPKNSDKIDLSIIVPAFIISEMKTAFSIGFLIFLPFMIIDMVVSSVLMSMGMVMLSPMVISLPFKLLLFVLVNGWYLLVQSLIQGFQ</sequence>
<evidence type="ECO:0000256" key="8">
    <source>
        <dbReference type="ARBA" id="ARBA00022989"/>
    </source>
</evidence>
<comment type="similarity">
    <text evidence="1 12">Belongs to the FliP/MopC/SpaP family.</text>
</comment>
<evidence type="ECO:0000256" key="7">
    <source>
        <dbReference type="ARBA" id="ARBA00022927"/>
    </source>
</evidence>
<reference evidence="14 15" key="1">
    <citation type="submission" date="2020-04" db="EMBL/GenBank/DDBJ databases">
        <title>MicrobeNet Type strains.</title>
        <authorList>
            <person name="Nicholson A.C."/>
        </authorList>
    </citation>
    <scope>NUCLEOTIDE SEQUENCE [LARGE SCALE GENOMIC DNA]</scope>
    <source>
        <strain evidence="14 15">CCUG 61472</strain>
    </source>
</reference>
<dbReference type="InterPro" id="IPR005837">
    <property type="entry name" value="FliP"/>
</dbReference>
<feature type="chain" id="PRO_5031533636" description="Flagellar biosynthetic protein FliP" evidence="13">
    <location>
        <begin position="29"/>
        <end position="261"/>
    </location>
</feature>
<evidence type="ECO:0000313" key="14">
    <source>
        <dbReference type="EMBL" id="NKZ24010.1"/>
    </source>
</evidence>
<dbReference type="Pfam" id="PF00813">
    <property type="entry name" value="FliP"/>
    <property type="match status" value="1"/>
</dbReference>
<evidence type="ECO:0000256" key="2">
    <source>
        <dbReference type="ARBA" id="ARBA00021714"/>
    </source>
</evidence>
<evidence type="ECO:0000256" key="3">
    <source>
        <dbReference type="ARBA" id="ARBA00022448"/>
    </source>
</evidence>
<dbReference type="GO" id="GO:0009425">
    <property type="term" value="C:bacterial-type flagellum basal body"/>
    <property type="evidence" value="ECO:0007669"/>
    <property type="project" value="UniProtKB-SubCell"/>
</dbReference>
<dbReference type="PRINTS" id="PR00951">
    <property type="entry name" value="FLGBIOSNFLIP"/>
</dbReference>
<keyword evidence="14" id="KW-0966">Cell projection</keyword>
<keyword evidence="3 12" id="KW-0813">Transport</keyword>
<proteinExistence type="inferred from homology"/>
<evidence type="ECO:0000256" key="13">
    <source>
        <dbReference type="SAM" id="SignalP"/>
    </source>
</evidence>
<dbReference type="InterPro" id="IPR005838">
    <property type="entry name" value="T3SS_IM_P"/>
</dbReference>
<comment type="caution">
    <text evidence="14">The sequence shown here is derived from an EMBL/GenBank/DDBJ whole genome shotgun (WGS) entry which is preliminary data.</text>
</comment>
<dbReference type="GO" id="GO:0009306">
    <property type="term" value="P:protein secretion"/>
    <property type="evidence" value="ECO:0007669"/>
    <property type="project" value="UniProtKB-UniRule"/>
</dbReference>
<protein>
    <recommendedName>
        <fullName evidence="2 12">Flagellar biosynthetic protein FliP</fullName>
    </recommendedName>
</protein>
<evidence type="ECO:0000256" key="6">
    <source>
        <dbReference type="ARBA" id="ARBA00022795"/>
    </source>
</evidence>
<keyword evidence="6 12" id="KW-1005">Bacterial flagellum biogenesis</keyword>